<dbReference type="EMBL" id="JBGBPQ010000014">
    <property type="protein sequence ID" value="KAL1511425.1"/>
    <property type="molecule type" value="Genomic_DNA"/>
</dbReference>
<proteinExistence type="predicted"/>
<comment type="caution">
    <text evidence="1">The sequence shown here is derived from an EMBL/GenBank/DDBJ whole genome shotgun (WGS) entry which is preliminary data.</text>
</comment>
<protein>
    <submittedName>
        <fullName evidence="1">Uncharacterized protein</fullName>
    </submittedName>
</protein>
<accession>A0AB34J3J3</accession>
<evidence type="ECO:0000313" key="1">
    <source>
        <dbReference type="EMBL" id="KAL1511425.1"/>
    </source>
</evidence>
<evidence type="ECO:0000313" key="2">
    <source>
        <dbReference type="Proteomes" id="UP001515480"/>
    </source>
</evidence>
<dbReference type="AlphaFoldDB" id="A0AB34J3J3"/>
<dbReference type="Proteomes" id="UP001515480">
    <property type="component" value="Unassembled WGS sequence"/>
</dbReference>
<organism evidence="1 2">
    <name type="scientific">Prymnesium parvum</name>
    <name type="common">Toxic golden alga</name>
    <dbReference type="NCBI Taxonomy" id="97485"/>
    <lineage>
        <taxon>Eukaryota</taxon>
        <taxon>Haptista</taxon>
        <taxon>Haptophyta</taxon>
        <taxon>Prymnesiophyceae</taxon>
        <taxon>Prymnesiales</taxon>
        <taxon>Prymnesiaceae</taxon>
        <taxon>Prymnesium</taxon>
    </lineage>
</organism>
<sequence length="135" mass="13993">MPSSRQELEQYFAQHKIQETLNVYLNDLVKALPVAPYAWLAARIREGKLSTAAAGAALTMPLVDPAVGATEIAADVTRSWGYVLGFQGSAAEGKAAAAPSSKPMAAKAAKPVDGGLQLSIESAGKSSVLVAIRAK</sequence>
<reference evidence="1 2" key="1">
    <citation type="journal article" date="2024" name="Science">
        <title>Giant polyketide synthase enzymes in the biosynthesis of giant marine polyether toxins.</title>
        <authorList>
            <person name="Fallon T.R."/>
            <person name="Shende V.V."/>
            <person name="Wierzbicki I.H."/>
            <person name="Pendleton A.L."/>
            <person name="Watervoot N.F."/>
            <person name="Auber R.P."/>
            <person name="Gonzalez D.J."/>
            <person name="Wisecaver J.H."/>
            <person name="Moore B.S."/>
        </authorList>
    </citation>
    <scope>NUCLEOTIDE SEQUENCE [LARGE SCALE GENOMIC DNA]</scope>
    <source>
        <strain evidence="1 2">12B1</strain>
    </source>
</reference>
<name>A0AB34J3J3_PRYPA</name>
<keyword evidence="2" id="KW-1185">Reference proteome</keyword>
<gene>
    <name evidence="1" type="ORF">AB1Y20_006224</name>
</gene>